<keyword evidence="1" id="KW-0175">Coiled coil</keyword>
<dbReference type="RefSeq" id="WP_189333226.1">
    <property type="nucleotide sequence ID" value="NZ_AP023356.1"/>
</dbReference>
<dbReference type="SUPFAM" id="SSF56399">
    <property type="entry name" value="ADP-ribosylation"/>
    <property type="match status" value="1"/>
</dbReference>
<name>A0ABN6CBI5_9ACTN</name>
<dbReference type="EMBL" id="AP023356">
    <property type="protein sequence ID" value="BCJ41666.1"/>
    <property type="molecule type" value="Genomic_DNA"/>
</dbReference>
<evidence type="ECO:0000256" key="1">
    <source>
        <dbReference type="SAM" id="Coils"/>
    </source>
</evidence>
<evidence type="ECO:0000259" key="3">
    <source>
        <dbReference type="Pfam" id="PF03496"/>
    </source>
</evidence>
<dbReference type="Pfam" id="PF25310">
    <property type="entry name" value="VG15"/>
    <property type="match status" value="1"/>
</dbReference>
<dbReference type="InterPro" id="IPR057369">
    <property type="entry name" value="VG15"/>
</dbReference>
<dbReference type="InterPro" id="IPR003540">
    <property type="entry name" value="ADP-ribosyltransferase"/>
</dbReference>
<dbReference type="Proteomes" id="UP000676967">
    <property type="component" value="Chromosome"/>
</dbReference>
<dbReference type="Pfam" id="PF03496">
    <property type="entry name" value="ADPrib_exo_Tox"/>
    <property type="match status" value="1"/>
</dbReference>
<keyword evidence="5" id="KW-1185">Reference proteome</keyword>
<feature type="domain" description="ADP ribosyltransferase" evidence="3">
    <location>
        <begin position="776"/>
        <end position="928"/>
    </location>
</feature>
<evidence type="ECO:0000313" key="5">
    <source>
        <dbReference type="Proteomes" id="UP000676967"/>
    </source>
</evidence>
<sequence length="968" mass="104775">MTAPVLPAHAAAEAYRVGQAKIAADAAAAVALAHKVMLNKADLNKGFTHYATVAAKIINASRANAAALGGAFYLQHREASGVLAAMPEIAWAPQVNPALLKTSLLVTGPVAVKRALSMGSTIEQALHTAEVKTAAAAYRHTANGGRVTIKGTLHRDEAALGWARVSDGRPCPFCAMLCSRGVVYKSATTAGISAKTGSSYHDNCGCFVVPIYSHDDPIPGLGPELERLWEQAQREKDPGVSPFAAFRAAYNAKYPEGSNPSAAIAQAQLDAAKAEAAANRSALEAQLADEAEKAAREAEKIAKAAAEAAAEAERIATKAAGMDVPKPKPENLKLVGSAGGSHGAAIYEDTETGRKWVFKAQVDVMVDVDVATAKLAKRLGRPAADTYPFEMPDPHGYGSAKGSIQLMLTGGDAFPGPDHEKVDPEKLSAADLLALQKEHVLDWLFANHDAHKANFVRDADGHLAGIDKGQALKFFGRDKLDWNFFPNQHEPIYNTIYKAFAEGKEVTLLDPSQDELSIFIRSVMNLPDDDLKAMFRPYAEAAAARGWLLAGSHWKSGALEPQKLPTNDVDAFLDALVKRKNSLDADFAGLFHRAQTERIKVEKAKAEAEKLAKLEKKWKGKPKPTPPVEPAPPKVTHESFFAGWLFKVKARYDALGTGKKLEDSHNWKRIQAVIDDLDAVELDALLTRKYIDDALRDEALDLFAAVKSAKANALTDADYLKALKSFKNRSTRYKRYLAEWQQINGALPALRGLVDDVLRHFSFADGDAWARANVSTPTGTAKAALTRYSGSDYTPWNGTLRAKNSKDAPAGSWETPTKEADAGFSPVPTDVIVHRGTGFDEFAFPDGTRTAYLPPPDPRTLIGTVQTQAGYMSTSVGHRSAFFSKPVQMLIRLPAGHGGAYVEPYSKHPGEYEMLVQRQTSYFVHDVFQKDGKWWVEVEVIPMDADPADYNGLAPIPTPADKKILPTY</sequence>
<protein>
    <recommendedName>
        <fullName evidence="3">ADP ribosyltransferase domain-containing protein</fullName>
    </recommendedName>
</protein>
<proteinExistence type="predicted"/>
<evidence type="ECO:0000256" key="2">
    <source>
        <dbReference type="SAM" id="MobiDB-lite"/>
    </source>
</evidence>
<dbReference type="PROSITE" id="PS51996">
    <property type="entry name" value="TR_MART"/>
    <property type="match status" value="1"/>
</dbReference>
<feature type="coiled-coil region" evidence="1">
    <location>
        <begin position="594"/>
        <end position="621"/>
    </location>
</feature>
<evidence type="ECO:0000313" key="4">
    <source>
        <dbReference type="EMBL" id="BCJ41666.1"/>
    </source>
</evidence>
<feature type="coiled-coil region" evidence="1">
    <location>
        <begin position="273"/>
        <end position="315"/>
    </location>
</feature>
<organism evidence="4 5">
    <name type="scientific">Actinoplanes ianthinogenes</name>
    <dbReference type="NCBI Taxonomy" id="122358"/>
    <lineage>
        <taxon>Bacteria</taxon>
        <taxon>Bacillati</taxon>
        <taxon>Actinomycetota</taxon>
        <taxon>Actinomycetes</taxon>
        <taxon>Micromonosporales</taxon>
        <taxon>Micromonosporaceae</taxon>
        <taxon>Actinoplanes</taxon>
    </lineage>
</organism>
<reference evidence="4 5" key="1">
    <citation type="submission" date="2020-08" db="EMBL/GenBank/DDBJ databases">
        <title>Whole genome shotgun sequence of Actinoplanes ianthinogenes NBRC 13996.</title>
        <authorList>
            <person name="Komaki H."/>
            <person name="Tamura T."/>
        </authorList>
    </citation>
    <scope>NUCLEOTIDE SEQUENCE [LARGE SCALE GENOMIC DNA]</scope>
    <source>
        <strain evidence="4 5">NBRC 13996</strain>
    </source>
</reference>
<gene>
    <name evidence="4" type="ORF">Aiant_23230</name>
</gene>
<dbReference type="Gene3D" id="3.90.176.10">
    <property type="entry name" value="Toxin ADP-ribosyltransferase, Chain A, domain 1"/>
    <property type="match status" value="1"/>
</dbReference>
<feature type="region of interest" description="Disordered" evidence="2">
    <location>
        <begin position="800"/>
        <end position="826"/>
    </location>
</feature>
<accession>A0ABN6CBI5</accession>